<evidence type="ECO:0000256" key="3">
    <source>
        <dbReference type="ARBA" id="ARBA00022692"/>
    </source>
</evidence>
<organism evidence="7">
    <name type="scientific">bioreactor metagenome</name>
    <dbReference type="NCBI Taxonomy" id="1076179"/>
    <lineage>
        <taxon>unclassified sequences</taxon>
        <taxon>metagenomes</taxon>
        <taxon>ecological metagenomes</taxon>
    </lineage>
</organism>
<proteinExistence type="predicted"/>
<keyword evidence="5 6" id="KW-0472">Membrane</keyword>
<comment type="subcellular location">
    <subcellularLocation>
        <location evidence="1">Cell membrane</location>
        <topology evidence="1">Multi-pass membrane protein</topology>
    </subcellularLocation>
</comment>
<dbReference type="PANTHER" id="PTHR30086">
    <property type="entry name" value="ARGININE EXPORTER PROTEIN ARGO"/>
    <property type="match status" value="1"/>
</dbReference>
<keyword evidence="4 6" id="KW-1133">Transmembrane helix</keyword>
<evidence type="ECO:0000256" key="4">
    <source>
        <dbReference type="ARBA" id="ARBA00022989"/>
    </source>
</evidence>
<sequence length="127" mass="14435">MPNILGIMKYIGAAYILWLAIHIAVSKPESESTEKSASFFKGFLLQFVNVKIYLFGITALTGYITDYYTSFFDLLLFELIVATIGTMATIAWIGMGMMIQRVYQKYFRLINIILAASLLECIYSMLK</sequence>
<reference evidence="7" key="1">
    <citation type="submission" date="2019-08" db="EMBL/GenBank/DDBJ databases">
        <authorList>
            <person name="Kucharzyk K."/>
            <person name="Murdoch R.W."/>
            <person name="Higgins S."/>
            <person name="Loffler F."/>
        </authorList>
    </citation>
    <scope>NUCLEOTIDE SEQUENCE</scope>
</reference>
<dbReference type="Pfam" id="PF01810">
    <property type="entry name" value="LysE"/>
    <property type="match status" value="1"/>
</dbReference>
<evidence type="ECO:0000256" key="1">
    <source>
        <dbReference type="ARBA" id="ARBA00004651"/>
    </source>
</evidence>
<evidence type="ECO:0000256" key="5">
    <source>
        <dbReference type="ARBA" id="ARBA00023136"/>
    </source>
</evidence>
<dbReference type="InterPro" id="IPR001123">
    <property type="entry name" value="LeuE-type"/>
</dbReference>
<dbReference type="GO" id="GO:0005886">
    <property type="term" value="C:plasma membrane"/>
    <property type="evidence" value="ECO:0007669"/>
    <property type="project" value="UniProtKB-SubCell"/>
</dbReference>
<feature type="transmembrane region" description="Helical" evidence="6">
    <location>
        <begin position="46"/>
        <end position="65"/>
    </location>
</feature>
<protein>
    <submittedName>
        <fullName evidence="7">Cysteine/O-acetylserine efflux protein</fullName>
    </submittedName>
</protein>
<dbReference type="GO" id="GO:0015171">
    <property type="term" value="F:amino acid transmembrane transporter activity"/>
    <property type="evidence" value="ECO:0007669"/>
    <property type="project" value="TreeGrafter"/>
</dbReference>
<evidence type="ECO:0000256" key="6">
    <source>
        <dbReference type="SAM" id="Phobius"/>
    </source>
</evidence>
<keyword evidence="2" id="KW-1003">Cell membrane</keyword>
<dbReference type="GO" id="GO:0033228">
    <property type="term" value="P:cysteine export across plasma membrane"/>
    <property type="evidence" value="ECO:0007669"/>
    <property type="project" value="TreeGrafter"/>
</dbReference>
<feature type="transmembrane region" description="Helical" evidence="6">
    <location>
        <begin position="71"/>
        <end position="94"/>
    </location>
</feature>
<feature type="transmembrane region" description="Helical" evidence="6">
    <location>
        <begin position="6"/>
        <end position="25"/>
    </location>
</feature>
<accession>A0A645BY51</accession>
<dbReference type="PANTHER" id="PTHR30086:SF20">
    <property type="entry name" value="ARGININE EXPORTER PROTEIN ARGO-RELATED"/>
    <property type="match status" value="1"/>
</dbReference>
<keyword evidence="3 6" id="KW-0812">Transmembrane</keyword>
<feature type="transmembrane region" description="Helical" evidence="6">
    <location>
        <begin position="106"/>
        <end position="126"/>
    </location>
</feature>
<gene>
    <name evidence="7" type="primary">eamB_6</name>
    <name evidence="7" type="ORF">SDC9_117138</name>
</gene>
<comment type="caution">
    <text evidence="7">The sequence shown here is derived from an EMBL/GenBank/DDBJ whole genome shotgun (WGS) entry which is preliminary data.</text>
</comment>
<name>A0A645BY51_9ZZZZ</name>
<dbReference type="AlphaFoldDB" id="A0A645BY51"/>
<dbReference type="EMBL" id="VSSQ01023328">
    <property type="protein sequence ID" value="MPM70185.1"/>
    <property type="molecule type" value="Genomic_DNA"/>
</dbReference>
<evidence type="ECO:0000256" key="2">
    <source>
        <dbReference type="ARBA" id="ARBA00022475"/>
    </source>
</evidence>
<evidence type="ECO:0000313" key="7">
    <source>
        <dbReference type="EMBL" id="MPM70185.1"/>
    </source>
</evidence>